<evidence type="ECO:0000313" key="2">
    <source>
        <dbReference type="Proteomes" id="UP000596742"/>
    </source>
</evidence>
<evidence type="ECO:0000313" key="1">
    <source>
        <dbReference type="EMBL" id="VDI77543.1"/>
    </source>
</evidence>
<dbReference type="AlphaFoldDB" id="A0A8B6HCY2"/>
<reference evidence="1" key="1">
    <citation type="submission" date="2018-11" db="EMBL/GenBank/DDBJ databases">
        <authorList>
            <person name="Alioto T."/>
            <person name="Alioto T."/>
        </authorList>
    </citation>
    <scope>NUCLEOTIDE SEQUENCE</scope>
</reference>
<comment type="caution">
    <text evidence="1">The sequence shown here is derived from an EMBL/GenBank/DDBJ whole genome shotgun (WGS) entry which is preliminary data.</text>
</comment>
<gene>
    <name evidence="1" type="ORF">MGAL_10B002898</name>
</gene>
<accession>A0A8B6HCY2</accession>
<sequence length="79" mass="8811">MDKIRLKSLREGSRAAVTKVLNKLEDAIVDTPFDPAEISALLEAVEKKKKTLGNIDEQILNTADSDGITDEKIESDEYY</sequence>
<name>A0A8B6HCY2_MYTGA</name>
<dbReference type="Proteomes" id="UP000596742">
    <property type="component" value="Unassembled WGS sequence"/>
</dbReference>
<organism evidence="1 2">
    <name type="scientific">Mytilus galloprovincialis</name>
    <name type="common">Mediterranean mussel</name>
    <dbReference type="NCBI Taxonomy" id="29158"/>
    <lineage>
        <taxon>Eukaryota</taxon>
        <taxon>Metazoa</taxon>
        <taxon>Spiralia</taxon>
        <taxon>Lophotrochozoa</taxon>
        <taxon>Mollusca</taxon>
        <taxon>Bivalvia</taxon>
        <taxon>Autobranchia</taxon>
        <taxon>Pteriomorphia</taxon>
        <taxon>Mytilida</taxon>
        <taxon>Mytiloidea</taxon>
        <taxon>Mytilidae</taxon>
        <taxon>Mytilinae</taxon>
        <taxon>Mytilus</taxon>
    </lineage>
</organism>
<keyword evidence="2" id="KW-1185">Reference proteome</keyword>
<dbReference type="EMBL" id="UYJE01009859">
    <property type="protein sequence ID" value="VDI77543.1"/>
    <property type="molecule type" value="Genomic_DNA"/>
</dbReference>
<protein>
    <submittedName>
        <fullName evidence="1">Uncharacterized protein</fullName>
    </submittedName>
</protein>
<proteinExistence type="predicted"/>